<gene>
    <name evidence="1" type="ORF">CEURO_LOCUS1433</name>
</gene>
<reference evidence="1" key="1">
    <citation type="submission" date="2022-07" db="EMBL/GenBank/DDBJ databases">
        <authorList>
            <person name="Macas J."/>
            <person name="Novak P."/>
            <person name="Neumann P."/>
        </authorList>
    </citation>
    <scope>NUCLEOTIDE SEQUENCE</scope>
</reference>
<name>A0A9P1DY42_CUSEU</name>
<dbReference type="EMBL" id="CAMAPE010000004">
    <property type="protein sequence ID" value="CAH9059520.1"/>
    <property type="molecule type" value="Genomic_DNA"/>
</dbReference>
<organism evidence="1 2">
    <name type="scientific">Cuscuta europaea</name>
    <name type="common">European dodder</name>
    <dbReference type="NCBI Taxonomy" id="41803"/>
    <lineage>
        <taxon>Eukaryota</taxon>
        <taxon>Viridiplantae</taxon>
        <taxon>Streptophyta</taxon>
        <taxon>Embryophyta</taxon>
        <taxon>Tracheophyta</taxon>
        <taxon>Spermatophyta</taxon>
        <taxon>Magnoliopsida</taxon>
        <taxon>eudicotyledons</taxon>
        <taxon>Gunneridae</taxon>
        <taxon>Pentapetalae</taxon>
        <taxon>asterids</taxon>
        <taxon>lamiids</taxon>
        <taxon>Solanales</taxon>
        <taxon>Convolvulaceae</taxon>
        <taxon>Cuscuteae</taxon>
        <taxon>Cuscuta</taxon>
        <taxon>Cuscuta subgen. Cuscuta</taxon>
    </lineage>
</organism>
<keyword evidence="2" id="KW-1185">Reference proteome</keyword>
<dbReference type="Proteomes" id="UP001152484">
    <property type="component" value="Unassembled WGS sequence"/>
</dbReference>
<dbReference type="OrthoDB" id="1327997at2759"/>
<dbReference type="AlphaFoldDB" id="A0A9P1DY42"/>
<proteinExistence type="predicted"/>
<accession>A0A9P1DY42</accession>
<evidence type="ECO:0000313" key="1">
    <source>
        <dbReference type="EMBL" id="CAH9059520.1"/>
    </source>
</evidence>
<protein>
    <submittedName>
        <fullName evidence="1">Uncharacterized protein</fullName>
    </submittedName>
</protein>
<sequence>MHIVCRGIFPQAPTDSFPSVHTEAFFDATSNAEVFQHPVALDETPVATLNVAVNEVIHQPDTHDAGITLFESRNGNDEILFDPTLDCADTTHVPILSSDETFSEDSQMKISSVSGHEDNHTIDEGNLEGFTQVQRRRSKTISMNPPNEVTKDEQLYYEVGYSSHPMITRSQ</sequence>
<comment type="caution">
    <text evidence="1">The sequence shown here is derived from an EMBL/GenBank/DDBJ whole genome shotgun (WGS) entry which is preliminary data.</text>
</comment>
<evidence type="ECO:0000313" key="2">
    <source>
        <dbReference type="Proteomes" id="UP001152484"/>
    </source>
</evidence>